<dbReference type="GeneID" id="109718023"/>
<evidence type="ECO:0000313" key="1">
    <source>
        <dbReference type="Proteomes" id="UP000515123"/>
    </source>
</evidence>
<protein>
    <submittedName>
        <fullName evidence="2">Uncharacterized protein LOC109718023</fullName>
    </submittedName>
</protein>
<keyword evidence="1" id="KW-1185">Reference proteome</keyword>
<gene>
    <name evidence="2" type="primary">LOC109718023</name>
</gene>
<evidence type="ECO:0000313" key="2">
    <source>
        <dbReference type="RefSeq" id="XP_020099597.1"/>
    </source>
</evidence>
<accession>A0A6P5FVB0</accession>
<organism evidence="1 2">
    <name type="scientific">Ananas comosus</name>
    <name type="common">Pineapple</name>
    <name type="synonym">Ananas ananas</name>
    <dbReference type="NCBI Taxonomy" id="4615"/>
    <lineage>
        <taxon>Eukaryota</taxon>
        <taxon>Viridiplantae</taxon>
        <taxon>Streptophyta</taxon>
        <taxon>Embryophyta</taxon>
        <taxon>Tracheophyta</taxon>
        <taxon>Spermatophyta</taxon>
        <taxon>Magnoliopsida</taxon>
        <taxon>Liliopsida</taxon>
        <taxon>Poales</taxon>
        <taxon>Bromeliaceae</taxon>
        <taxon>Bromelioideae</taxon>
        <taxon>Ananas</taxon>
    </lineage>
</organism>
<dbReference type="Proteomes" id="UP000515123">
    <property type="component" value="Linkage group 1"/>
</dbReference>
<sequence length="213" mass="23814">MVIIQVQADQLLAKFQSLHHLFFVVRKLLKDVVTSQQSPVDIKEASQPVKSLSEGGFLRQPNSNYVPVRQPESSANIVDFNSWEKFSYLLSAITLPFLLKCLKDGMDLANSKHCQMTSVHLLELLPVVYERLAVYASKQSGNADTMLVDILDLKWLSDLVDWGRSSLIVITRHWKQCMFALLETLKGSPIGTVPHSIDSIKAIISNGCGFLLS</sequence>
<name>A0A6P5FVB0_ANACO</name>
<dbReference type="RefSeq" id="XP_020099597.1">
    <property type="nucleotide sequence ID" value="XM_020244008.1"/>
</dbReference>
<reference evidence="2" key="2">
    <citation type="submission" date="2025-08" db="UniProtKB">
        <authorList>
            <consortium name="RefSeq"/>
        </authorList>
    </citation>
    <scope>IDENTIFICATION</scope>
    <source>
        <tissue evidence="2">Leaf</tissue>
    </source>
</reference>
<dbReference type="AlphaFoldDB" id="A0A6P5FVB0"/>
<proteinExistence type="predicted"/>
<reference evidence="1" key="1">
    <citation type="journal article" date="2015" name="Nat. Genet.">
        <title>The pineapple genome and the evolution of CAM photosynthesis.</title>
        <authorList>
            <person name="Ming R."/>
            <person name="VanBuren R."/>
            <person name="Wai C.M."/>
            <person name="Tang H."/>
            <person name="Schatz M.C."/>
            <person name="Bowers J.E."/>
            <person name="Lyons E."/>
            <person name="Wang M.L."/>
            <person name="Chen J."/>
            <person name="Biggers E."/>
            <person name="Zhang J."/>
            <person name="Huang L."/>
            <person name="Zhang L."/>
            <person name="Miao W."/>
            <person name="Zhang J."/>
            <person name="Ye Z."/>
            <person name="Miao C."/>
            <person name="Lin Z."/>
            <person name="Wang H."/>
            <person name="Zhou H."/>
            <person name="Yim W.C."/>
            <person name="Priest H.D."/>
            <person name="Zheng C."/>
            <person name="Woodhouse M."/>
            <person name="Edger P.P."/>
            <person name="Guyot R."/>
            <person name="Guo H.B."/>
            <person name="Guo H."/>
            <person name="Zheng G."/>
            <person name="Singh R."/>
            <person name="Sharma A."/>
            <person name="Min X."/>
            <person name="Zheng Y."/>
            <person name="Lee H."/>
            <person name="Gurtowski J."/>
            <person name="Sedlazeck F.J."/>
            <person name="Harkess A."/>
            <person name="McKain M.R."/>
            <person name="Liao Z."/>
            <person name="Fang J."/>
            <person name="Liu J."/>
            <person name="Zhang X."/>
            <person name="Zhang Q."/>
            <person name="Hu W."/>
            <person name="Qin Y."/>
            <person name="Wang K."/>
            <person name="Chen L.Y."/>
            <person name="Shirley N."/>
            <person name="Lin Y.R."/>
            <person name="Liu L.Y."/>
            <person name="Hernandez A.G."/>
            <person name="Wright C.L."/>
            <person name="Bulone V."/>
            <person name="Tuskan G.A."/>
            <person name="Heath K."/>
            <person name="Zee F."/>
            <person name="Moore P.H."/>
            <person name="Sunkar R."/>
            <person name="Leebens-Mack J.H."/>
            <person name="Mockler T."/>
            <person name="Bennetzen J.L."/>
            <person name="Freeling M."/>
            <person name="Sankoff D."/>
            <person name="Paterson A.H."/>
            <person name="Zhu X."/>
            <person name="Yang X."/>
            <person name="Smith J.A."/>
            <person name="Cushman J.C."/>
            <person name="Paull R.E."/>
            <person name="Yu Q."/>
        </authorList>
    </citation>
    <scope>NUCLEOTIDE SEQUENCE [LARGE SCALE GENOMIC DNA]</scope>
    <source>
        <strain evidence="1">cv. F153</strain>
    </source>
</reference>
<dbReference type="OrthoDB" id="1936874at2759"/>